<organism evidence="2 3">
    <name type="scientific">Talaromyces proteolyticus</name>
    <dbReference type="NCBI Taxonomy" id="1131652"/>
    <lineage>
        <taxon>Eukaryota</taxon>
        <taxon>Fungi</taxon>
        <taxon>Dikarya</taxon>
        <taxon>Ascomycota</taxon>
        <taxon>Pezizomycotina</taxon>
        <taxon>Eurotiomycetes</taxon>
        <taxon>Eurotiomycetidae</taxon>
        <taxon>Eurotiales</taxon>
        <taxon>Trichocomaceae</taxon>
        <taxon>Talaromyces</taxon>
        <taxon>Talaromyces sect. Bacilispori</taxon>
    </lineage>
</organism>
<evidence type="ECO:0000313" key="2">
    <source>
        <dbReference type="EMBL" id="KAH8697954.1"/>
    </source>
</evidence>
<dbReference type="AlphaFoldDB" id="A0AAD4KS19"/>
<dbReference type="PANTHER" id="PTHR12475">
    <property type="match status" value="1"/>
</dbReference>
<evidence type="ECO:0008006" key="4">
    <source>
        <dbReference type="Google" id="ProtNLM"/>
    </source>
</evidence>
<evidence type="ECO:0000313" key="3">
    <source>
        <dbReference type="Proteomes" id="UP001201262"/>
    </source>
</evidence>
<dbReference type="InterPro" id="IPR029069">
    <property type="entry name" value="HotDog_dom_sf"/>
</dbReference>
<dbReference type="Proteomes" id="UP001201262">
    <property type="component" value="Unassembled WGS sequence"/>
</dbReference>
<comment type="caution">
    <text evidence="2">The sequence shown here is derived from an EMBL/GenBank/DDBJ whole genome shotgun (WGS) entry which is preliminary data.</text>
</comment>
<proteinExistence type="inferred from homology"/>
<dbReference type="SUPFAM" id="SSF54637">
    <property type="entry name" value="Thioesterase/thiol ester dehydrase-isomerase"/>
    <property type="match status" value="1"/>
</dbReference>
<evidence type="ECO:0000256" key="1">
    <source>
        <dbReference type="ARBA" id="ARBA00038476"/>
    </source>
</evidence>
<protein>
    <recommendedName>
        <fullName evidence="4">Thioesterase</fullName>
    </recommendedName>
</protein>
<sequence>MKMKGAYYFRLWRLLRRLRAWRFAALVFTIFNVKCFPFVWHYRFFIPVLTASLRKPVEQCPAMLRRQTNGVPLVFLPIITTTRVPLLEGDFNLHKSNSTYFTDLDTSRAHLLAFLCFKGMAKLDKDLRAAGKSGILTVMLGSTQTSFKREIPTFHPYEVWSRILTWDQKWLYIVTHFVQKGKIKPTASVTNIGGVKRKPKTSVRGVTEIAKSNSLEDEKTPASSSTDLDSPIFATAISKCVFKKGRLTIAPERVLDISGLLSKVAPDSSPIDLSYPDVRANGSTAYHTTEEMCNFQLAKTIEKERLKGLKYADLLSGLEELQGQLLKDEEVSNGVISLGTFNDYGQHISH</sequence>
<gene>
    <name evidence="2" type="ORF">BGW36DRAFT_379728</name>
</gene>
<dbReference type="RefSeq" id="XP_046072655.1">
    <property type="nucleotide sequence ID" value="XM_046216247.1"/>
</dbReference>
<comment type="similarity">
    <text evidence="1">Belongs to the lcsJ thioesterase family.</text>
</comment>
<accession>A0AAD4KS19</accession>
<name>A0AAD4KS19_9EURO</name>
<dbReference type="InterPro" id="IPR051490">
    <property type="entry name" value="THEM6_lcsJ_thioesterase"/>
</dbReference>
<dbReference type="GeneID" id="70246534"/>
<keyword evidence="3" id="KW-1185">Reference proteome</keyword>
<dbReference type="PANTHER" id="PTHR12475:SF4">
    <property type="entry name" value="PROTEIN THEM6"/>
    <property type="match status" value="1"/>
</dbReference>
<dbReference type="EMBL" id="JAJTJA010000006">
    <property type="protein sequence ID" value="KAH8697954.1"/>
    <property type="molecule type" value="Genomic_DNA"/>
</dbReference>
<dbReference type="Pfam" id="PF13279">
    <property type="entry name" value="4HBT_2"/>
    <property type="match status" value="1"/>
</dbReference>
<reference evidence="2" key="1">
    <citation type="submission" date="2021-12" db="EMBL/GenBank/DDBJ databases">
        <title>Convergent genome expansion in fungi linked to evolution of root-endophyte symbiosis.</title>
        <authorList>
            <consortium name="DOE Joint Genome Institute"/>
            <person name="Ke Y.-H."/>
            <person name="Bonito G."/>
            <person name="Liao H.-L."/>
            <person name="Looney B."/>
            <person name="Rojas-Flechas A."/>
            <person name="Nash J."/>
            <person name="Hameed K."/>
            <person name="Schadt C."/>
            <person name="Martin F."/>
            <person name="Crous P.W."/>
            <person name="Miettinen O."/>
            <person name="Magnuson J.K."/>
            <person name="Labbe J."/>
            <person name="Jacobson D."/>
            <person name="Doktycz M.J."/>
            <person name="Veneault-Fourrey C."/>
            <person name="Kuo A."/>
            <person name="Mondo S."/>
            <person name="Calhoun S."/>
            <person name="Riley R."/>
            <person name="Ohm R."/>
            <person name="LaButti K."/>
            <person name="Andreopoulos B."/>
            <person name="Pangilinan J."/>
            <person name="Nolan M."/>
            <person name="Tritt A."/>
            <person name="Clum A."/>
            <person name="Lipzen A."/>
            <person name="Daum C."/>
            <person name="Barry K."/>
            <person name="Grigoriev I.V."/>
            <person name="Vilgalys R."/>
        </authorList>
    </citation>
    <scope>NUCLEOTIDE SEQUENCE</scope>
    <source>
        <strain evidence="2">PMI_201</strain>
    </source>
</reference>